<dbReference type="InterPro" id="IPR006076">
    <property type="entry name" value="FAD-dep_OxRdtase"/>
</dbReference>
<evidence type="ECO:0000256" key="1">
    <source>
        <dbReference type="SAM" id="Phobius"/>
    </source>
</evidence>
<dbReference type="SUPFAM" id="SSF51971">
    <property type="entry name" value="Nucleotide-binding domain"/>
    <property type="match status" value="1"/>
</dbReference>
<dbReference type="Proteomes" id="UP000030364">
    <property type="component" value="Unassembled WGS sequence"/>
</dbReference>
<keyword evidence="1" id="KW-0472">Membrane</keyword>
<keyword evidence="1" id="KW-0812">Transmembrane</keyword>
<name>A0A0D6XAI7_THEFI</name>
<sequence>MEREAEVVVLGAGVAGLAVARALAERGRRVLVVAERLGEASRVPVALVNPVRGKRGVLVPEGAWALEVARAFYAPFAELRFGLLRPVPEAERERWALRLQDLPHTWRREGLFLPTAFWLEPRPLLERLAQGLEVVLGRAVAWDGALHLEDGRRLRPEVLVYAGGAKGAGLFRLGGRFVAGLTLLLEAWVEPALSHRVSLAGNALGGSYLDREEYEEPPPSEGEVEWLLQGAEALLGYRPKVVAAWRGVRLRLPEPLFPIPGGYALAGLGSTGFLLAPLLARRLADKL</sequence>
<organism evidence="3 4">
    <name type="scientific">Thermus filiformis</name>
    <dbReference type="NCBI Taxonomy" id="276"/>
    <lineage>
        <taxon>Bacteria</taxon>
        <taxon>Thermotogati</taxon>
        <taxon>Deinococcota</taxon>
        <taxon>Deinococci</taxon>
        <taxon>Thermales</taxon>
        <taxon>Thermaceae</taxon>
        <taxon>Thermus</taxon>
    </lineage>
</organism>
<feature type="domain" description="FAD dependent oxidoreductase" evidence="2">
    <location>
        <begin position="7"/>
        <end position="161"/>
    </location>
</feature>
<gene>
    <name evidence="3" type="ORF">THFILI_09380</name>
</gene>
<dbReference type="STRING" id="276.THFILI_09380"/>
<dbReference type="Pfam" id="PF01266">
    <property type="entry name" value="DAO"/>
    <property type="match status" value="2"/>
</dbReference>
<feature type="domain" description="FAD dependent oxidoreductase" evidence="2">
    <location>
        <begin position="204"/>
        <end position="285"/>
    </location>
</feature>
<reference evidence="3 4" key="1">
    <citation type="journal article" date="2015" name="Genome Announc.">
        <title>Draft Genome Sequence of the Thermophile Thermus filiformis ATCC 43280, Producer of Carotenoid-(Di)glucoside-Branched Fatty Acid (Di)esters and Source of Hyperthermostable Enzymes of Biotechnological Interest.</title>
        <authorList>
            <person name="Mandelli F."/>
            <person name="Oliveira Ramires B."/>
            <person name="Couger M.B."/>
            <person name="Paixao D.A."/>
            <person name="Camilo C.M."/>
            <person name="Polikarpov I."/>
            <person name="Prade R."/>
            <person name="Riano-Pachon D.M."/>
            <person name="Squina F.M."/>
        </authorList>
    </citation>
    <scope>NUCLEOTIDE SEQUENCE [LARGE SCALE GENOMIC DNA]</scope>
    <source>
        <strain evidence="3 4">ATCC 43280</strain>
    </source>
</reference>
<evidence type="ECO:0000259" key="2">
    <source>
        <dbReference type="Pfam" id="PF01266"/>
    </source>
</evidence>
<dbReference type="AlphaFoldDB" id="A0A0D6XAI7"/>
<dbReference type="Gene3D" id="3.40.50.720">
    <property type="entry name" value="NAD(P)-binding Rossmann-like Domain"/>
    <property type="match status" value="1"/>
</dbReference>
<protein>
    <submittedName>
        <fullName evidence="3">Oxidoreductase</fullName>
    </submittedName>
</protein>
<accession>A0A0D6XAI7</accession>
<dbReference type="RefSeq" id="WP_038064687.1">
    <property type="nucleotide sequence ID" value="NZ_JPSL02000040.1"/>
</dbReference>
<dbReference type="OrthoDB" id="31571at2"/>
<keyword evidence="4" id="KW-1185">Reference proteome</keyword>
<proteinExistence type="predicted"/>
<evidence type="ECO:0000313" key="3">
    <source>
        <dbReference type="EMBL" id="KIX84356.1"/>
    </source>
</evidence>
<feature type="transmembrane region" description="Helical" evidence="1">
    <location>
        <begin position="261"/>
        <end position="280"/>
    </location>
</feature>
<keyword evidence="1" id="KW-1133">Transmembrane helix</keyword>
<dbReference type="EMBL" id="JPSL02000040">
    <property type="protein sequence ID" value="KIX84356.1"/>
    <property type="molecule type" value="Genomic_DNA"/>
</dbReference>
<comment type="caution">
    <text evidence="3">The sequence shown here is derived from an EMBL/GenBank/DDBJ whole genome shotgun (WGS) entry which is preliminary data.</text>
</comment>
<evidence type="ECO:0000313" key="4">
    <source>
        <dbReference type="Proteomes" id="UP000030364"/>
    </source>
</evidence>